<reference evidence="2" key="1">
    <citation type="journal article" date="2006" name="Proc. Natl. Acad. Sci. U.S.A.">
        <title>Genome analysis of the smallest free-living eukaryote Ostreococcus tauri unveils many unique features.</title>
        <authorList>
            <person name="Derelle E."/>
            <person name="Ferraz C."/>
            <person name="Rombauts S."/>
            <person name="Rouze P."/>
            <person name="Worden A.Z."/>
            <person name="Robbens S."/>
            <person name="Partensky F."/>
            <person name="Degroeve S."/>
            <person name="Echeynie S."/>
            <person name="Cooke R."/>
            <person name="Saeys Y."/>
            <person name="Wuyts J."/>
            <person name="Jabbari K."/>
            <person name="Bowler C."/>
            <person name="Panaud O."/>
            <person name="Piegu B."/>
            <person name="Ball S.G."/>
            <person name="Ral J.-P."/>
            <person name="Bouget F.-Y."/>
            <person name="Piganeau G."/>
            <person name="De Baets B."/>
            <person name="Picard A."/>
            <person name="Delseny M."/>
            <person name="Demaille J."/>
            <person name="Van de Peer Y."/>
            <person name="Moreau H."/>
        </authorList>
    </citation>
    <scope>NUCLEOTIDE SEQUENCE [LARGE SCALE GENOMIC DNA]</scope>
    <source>
        <strain evidence="2">OTTH 0595 / CCAP 157/2 / RCC745</strain>
    </source>
</reference>
<dbReference type="EMBL" id="CAID01000007">
    <property type="protein sequence ID" value="CEF98857.1"/>
    <property type="molecule type" value="Genomic_DNA"/>
</dbReference>
<proteinExistence type="predicted"/>
<keyword evidence="2" id="KW-1185">Reference proteome</keyword>
<protein>
    <submittedName>
        <fullName evidence="1">Unnamed product</fullName>
    </submittedName>
</protein>
<dbReference type="OrthoDB" id="38730at2759"/>
<dbReference type="FunCoup" id="A0A090M832">
    <property type="interactions" value="655"/>
</dbReference>
<accession>A0A090M832</accession>
<dbReference type="KEGG" id="ota:OT_ostta07g04160"/>
<dbReference type="PANTHER" id="PTHR34044:SF1">
    <property type="entry name" value="NUCLEAR PROTEIN"/>
    <property type="match status" value="1"/>
</dbReference>
<gene>
    <name evidence="1" type="ORF">OT_ostta07g04160</name>
</gene>
<reference evidence="1 2" key="2">
    <citation type="journal article" date="2014" name="BMC Genomics">
        <title>An improved genome of the model marine alga Ostreococcus tauri unfolds by assessing Illumina de novo assemblies.</title>
        <authorList>
            <person name="Blanc-Mathieu R."/>
            <person name="Verhelst B."/>
            <person name="Derelle E."/>
            <person name="Rombauts S."/>
            <person name="Bouget F.Y."/>
            <person name="Carre I."/>
            <person name="Chateau A."/>
            <person name="Eyre-Walker A."/>
            <person name="Grimsley N."/>
            <person name="Moreau H."/>
            <person name="Piegu B."/>
            <person name="Rivals E."/>
            <person name="Schackwitz W."/>
            <person name="Van de Peer Y."/>
            <person name="Piganeau G."/>
        </authorList>
    </citation>
    <scope>NUCLEOTIDE SEQUENCE [LARGE SCALE GENOMIC DNA]</scope>
    <source>
        <strain evidence="2">OTTH 0595 / CCAP 157/2 / RCC745</strain>
    </source>
</reference>
<comment type="caution">
    <text evidence="1">The sequence shown here is derived from an EMBL/GenBank/DDBJ whole genome shotgun (WGS) entry which is preliminary data.</text>
</comment>
<evidence type="ECO:0000313" key="2">
    <source>
        <dbReference type="Proteomes" id="UP000009170"/>
    </source>
</evidence>
<dbReference type="Proteomes" id="UP000009170">
    <property type="component" value="Unassembled WGS sequence"/>
</dbReference>
<dbReference type="AlphaFoldDB" id="A0A090M832"/>
<evidence type="ECO:0000313" key="1">
    <source>
        <dbReference type="EMBL" id="CEF98857.1"/>
    </source>
</evidence>
<sequence length="294" mass="31162">MSALRPIPRMVQHARVTVVHARSSVVAMSSKTSVAPAIIIGGGRVGQALREMGPEGDVVVRRGEAFPSEPSSGPIFVATRNDVLEDVIANTPANRREDLVFMQNGMLQTFLDAQGLGANTQALIYFAVAKAGDAPTDGVTELNPEGLTAVTGKWADAVAARFHAGNLSCHVLDASTYQGSMYEKLIWICAMMLVGAQHEGAKVGDVATTHKDEVVALIEELLSGTTTCTGAQFAPGAVDRLIAYAKTVAHFPCGVKEFPWRNGYFHGLSAEAIAEGKPDPFPIHTKLLQNIGAI</sequence>
<dbReference type="InParanoid" id="A0A090M832"/>
<name>A0A090M832_OSTTA</name>
<dbReference type="RefSeq" id="XP_022839510.1">
    <property type="nucleotide sequence ID" value="XM_022983888.1"/>
</dbReference>
<dbReference type="STRING" id="70448.A0A090M832"/>
<dbReference type="PANTHER" id="PTHR34044">
    <property type="entry name" value="NUCLEAR PROTEIN"/>
    <property type="match status" value="1"/>
</dbReference>
<organism evidence="1 2">
    <name type="scientific">Ostreococcus tauri</name>
    <name type="common">Marine green alga</name>
    <dbReference type="NCBI Taxonomy" id="70448"/>
    <lineage>
        <taxon>Eukaryota</taxon>
        <taxon>Viridiplantae</taxon>
        <taxon>Chlorophyta</taxon>
        <taxon>Mamiellophyceae</taxon>
        <taxon>Mamiellales</taxon>
        <taxon>Bathycoccaceae</taxon>
        <taxon>Ostreococcus</taxon>
    </lineage>
</organism>
<dbReference type="GeneID" id="9836912"/>